<evidence type="ECO:0000259" key="8">
    <source>
        <dbReference type="Pfam" id="PF12704"/>
    </source>
</evidence>
<feature type="domain" description="MacB-like periplasmic core" evidence="8">
    <location>
        <begin position="121"/>
        <end position="341"/>
    </location>
</feature>
<organism evidence="9 10">
    <name type="scientific">Dyadobacter chenwenxiniae</name>
    <dbReference type="NCBI Taxonomy" id="2906456"/>
    <lineage>
        <taxon>Bacteria</taxon>
        <taxon>Pseudomonadati</taxon>
        <taxon>Bacteroidota</taxon>
        <taxon>Cytophagia</taxon>
        <taxon>Cytophagales</taxon>
        <taxon>Spirosomataceae</taxon>
        <taxon>Dyadobacter</taxon>
    </lineage>
</organism>
<feature type="transmembrane region" description="Helical" evidence="6">
    <location>
        <begin position="381"/>
        <end position="403"/>
    </location>
</feature>
<dbReference type="Pfam" id="PF12704">
    <property type="entry name" value="MacB_PCD"/>
    <property type="match status" value="2"/>
</dbReference>
<keyword evidence="10" id="KW-1185">Reference proteome</keyword>
<dbReference type="AlphaFoldDB" id="A0A9X1PJX2"/>
<comment type="caution">
    <text evidence="9">The sequence shown here is derived from an EMBL/GenBank/DDBJ whole genome shotgun (WGS) entry which is preliminary data.</text>
</comment>
<reference evidence="9" key="1">
    <citation type="submission" date="2021-12" db="EMBL/GenBank/DDBJ databases">
        <title>Novel species in genus Dyadobacter.</title>
        <authorList>
            <person name="Ma C."/>
        </authorList>
    </citation>
    <scope>NUCLEOTIDE SEQUENCE</scope>
    <source>
        <strain evidence="9">LJ419</strain>
    </source>
</reference>
<dbReference type="Proteomes" id="UP001139000">
    <property type="component" value="Unassembled WGS sequence"/>
</dbReference>
<dbReference type="InterPro" id="IPR025857">
    <property type="entry name" value="MacB_PCD"/>
</dbReference>
<dbReference type="EMBL" id="JAJTTC010000001">
    <property type="protein sequence ID" value="MCF0061745.1"/>
    <property type="molecule type" value="Genomic_DNA"/>
</dbReference>
<evidence type="ECO:0000256" key="2">
    <source>
        <dbReference type="ARBA" id="ARBA00022475"/>
    </source>
</evidence>
<evidence type="ECO:0000313" key="10">
    <source>
        <dbReference type="Proteomes" id="UP001139000"/>
    </source>
</evidence>
<dbReference type="InterPro" id="IPR047699">
    <property type="entry name" value="Permease_put_prefix"/>
</dbReference>
<feature type="transmembrane region" description="Helical" evidence="6">
    <location>
        <begin position="819"/>
        <end position="838"/>
    </location>
</feature>
<feature type="transmembrane region" description="Helical" evidence="6">
    <location>
        <begin position="767"/>
        <end position="792"/>
    </location>
</feature>
<sequence>MKNEKHISPPRWADKLFKILCPPELFEELQGDLHEQFELDVKRVGVKAAKSIYASETLKFAKPYFLKKRILTPKKADRRPLTADRPKMPIADSRQQTAKLAMLQNYLTTARRTLARHKSYTLINVLGLVLGMSCGILIFSLVNYHLGFDSFHEKSDRIYRVTSELRNETVSKYGTIPQPIAAAMRNDFSFVEKASMLINFGATISIPAVRNNPKFSDGIAYTEPSFFEIMDFPLVAGDKKTMLSQPNTAVITEQLAEKYFHSEEAIGKTFRVDNKTDFTVTGVIKNLPENTDIRQEIFLSYVTISQTQPWLNNWGGIYSGTQAFVLLKPGTDFGKAQEAMAGISKKYYDAKDAKEFRFFLQPLPDMHLNEELGGAIAQSQLVALSLVAIFLIITACVNFINLATAQALGRSKEIGVRKVMGSMKSQLFWQFIIETALITVIAFVFAIALAYIALPYMNEMLSTRVTLDLLQDFNQPLFIICLLVIVTFISGSYPGLVLAGFQPITALKGKLTQNQIGGFSIRKGLVITQFAISQTLLIGTIVVASQMRFNNEADMGFKKDAIVMLPVPETSPAKTSAMRARLSQLPEVEKIAFCEAPPASPDGNFNTGIRYASRAEDEKFTIYLKSGDPEYISMFGLQLVAGRNLAQSDTVREYLLNETAVKKLGVKPEEAIGKNVNINNADGIIVGVMKDFHNFSFRSKIEPVCLTTRSDHYGRVALKISGQNVPKALASLEKIWNETNAEYIYSYQFLDDHLTYFYGNDELMLKLMWIFAAIAIFIGCLGLYGLISFMAAQKTKEIGVRKTLGAGVGSIVWLFGKQFAQLLVIAFLIAAPIGWWLMNKYLADFQYHIDLNATIFLAAIGITFLIAIVTVGYRSMKAALMNPVKALRSE</sequence>
<keyword evidence="4 6" id="KW-1133">Transmembrane helix</keyword>
<evidence type="ECO:0000313" key="9">
    <source>
        <dbReference type="EMBL" id="MCF0061745.1"/>
    </source>
</evidence>
<comment type="subcellular location">
    <subcellularLocation>
        <location evidence="1">Cell membrane</location>
        <topology evidence="1">Multi-pass membrane protein</topology>
    </subcellularLocation>
</comment>
<evidence type="ECO:0000256" key="5">
    <source>
        <dbReference type="ARBA" id="ARBA00023136"/>
    </source>
</evidence>
<feature type="domain" description="ABC3 transporter permease C-terminal" evidence="7">
    <location>
        <begin position="769"/>
        <end position="882"/>
    </location>
</feature>
<dbReference type="Pfam" id="PF02687">
    <property type="entry name" value="FtsX"/>
    <property type="match status" value="2"/>
</dbReference>
<feature type="transmembrane region" description="Helical" evidence="6">
    <location>
        <begin position="427"/>
        <end position="457"/>
    </location>
</feature>
<dbReference type="RefSeq" id="WP_234655009.1">
    <property type="nucleotide sequence ID" value="NZ_CP094997.1"/>
</dbReference>
<keyword evidence="5 6" id="KW-0472">Membrane</keyword>
<feature type="transmembrane region" description="Helical" evidence="6">
    <location>
        <begin position="477"/>
        <end position="504"/>
    </location>
</feature>
<evidence type="ECO:0000256" key="4">
    <source>
        <dbReference type="ARBA" id="ARBA00022989"/>
    </source>
</evidence>
<dbReference type="GO" id="GO:0005886">
    <property type="term" value="C:plasma membrane"/>
    <property type="evidence" value="ECO:0007669"/>
    <property type="project" value="UniProtKB-SubCell"/>
</dbReference>
<dbReference type="GO" id="GO:0022857">
    <property type="term" value="F:transmembrane transporter activity"/>
    <property type="evidence" value="ECO:0007669"/>
    <property type="project" value="TreeGrafter"/>
</dbReference>
<dbReference type="NCBIfam" id="NF038404">
    <property type="entry name" value="perm_prefix_2"/>
    <property type="match status" value="1"/>
</dbReference>
<keyword evidence="3 6" id="KW-0812">Transmembrane</keyword>
<feature type="transmembrane region" description="Helical" evidence="6">
    <location>
        <begin position="525"/>
        <end position="544"/>
    </location>
</feature>
<name>A0A9X1PJX2_9BACT</name>
<dbReference type="InterPro" id="IPR050250">
    <property type="entry name" value="Macrolide_Exporter_MacB"/>
</dbReference>
<evidence type="ECO:0000256" key="6">
    <source>
        <dbReference type="SAM" id="Phobius"/>
    </source>
</evidence>
<accession>A0A9X1PJX2</accession>
<dbReference type="InterPro" id="IPR003838">
    <property type="entry name" value="ABC3_permease_C"/>
</dbReference>
<proteinExistence type="predicted"/>
<evidence type="ECO:0000259" key="7">
    <source>
        <dbReference type="Pfam" id="PF02687"/>
    </source>
</evidence>
<keyword evidence="2" id="KW-1003">Cell membrane</keyword>
<protein>
    <submittedName>
        <fullName evidence="9">ABC transporter permease</fullName>
    </submittedName>
</protein>
<evidence type="ECO:0000256" key="1">
    <source>
        <dbReference type="ARBA" id="ARBA00004651"/>
    </source>
</evidence>
<dbReference type="PANTHER" id="PTHR30572">
    <property type="entry name" value="MEMBRANE COMPONENT OF TRANSPORTER-RELATED"/>
    <property type="match status" value="1"/>
</dbReference>
<gene>
    <name evidence="9" type="ORF">LXM26_09585</name>
</gene>
<feature type="transmembrane region" description="Helical" evidence="6">
    <location>
        <begin position="121"/>
        <end position="142"/>
    </location>
</feature>
<evidence type="ECO:0000256" key="3">
    <source>
        <dbReference type="ARBA" id="ARBA00022692"/>
    </source>
</evidence>
<feature type="transmembrane region" description="Helical" evidence="6">
    <location>
        <begin position="853"/>
        <end position="873"/>
    </location>
</feature>
<dbReference type="PANTHER" id="PTHR30572:SF18">
    <property type="entry name" value="ABC-TYPE MACROLIDE FAMILY EXPORT SYSTEM PERMEASE COMPONENT 2"/>
    <property type="match status" value="1"/>
</dbReference>
<feature type="domain" description="MacB-like periplasmic core" evidence="8">
    <location>
        <begin position="540"/>
        <end position="695"/>
    </location>
</feature>
<feature type="domain" description="ABC3 transporter permease C-terminal" evidence="7">
    <location>
        <begin position="386"/>
        <end position="501"/>
    </location>
</feature>